<evidence type="ECO:0000313" key="5">
    <source>
        <dbReference type="EMBL" id="SIO16047.1"/>
    </source>
</evidence>
<dbReference type="Proteomes" id="UP000184932">
    <property type="component" value="Unassembled WGS sequence"/>
</dbReference>
<accession>A0A1N6H8Q3</accession>
<dbReference type="EMBL" id="FSRL01000001">
    <property type="protein sequence ID" value="SIO16047.1"/>
    <property type="molecule type" value="Genomic_DNA"/>
</dbReference>
<dbReference type="InterPro" id="IPR029063">
    <property type="entry name" value="SAM-dependent_MTases_sf"/>
</dbReference>
<dbReference type="AlphaFoldDB" id="A0A1N6H8Q3"/>
<dbReference type="Pfam" id="PF05175">
    <property type="entry name" value="MTS"/>
    <property type="match status" value="1"/>
</dbReference>
<evidence type="ECO:0000256" key="1">
    <source>
        <dbReference type="ARBA" id="ARBA00022603"/>
    </source>
</evidence>
<dbReference type="OrthoDB" id="9816072at2"/>
<dbReference type="PANTHER" id="PTHR47816:SF4">
    <property type="entry name" value="RIBOSOMAL RNA SMALL SUBUNIT METHYLTRANSFERASE C"/>
    <property type="match status" value="1"/>
</dbReference>
<dbReference type="GO" id="GO:0008757">
    <property type="term" value="F:S-adenosylmethionine-dependent methyltransferase activity"/>
    <property type="evidence" value="ECO:0007669"/>
    <property type="project" value="InterPro"/>
</dbReference>
<dbReference type="RefSeq" id="WP_074257099.1">
    <property type="nucleotide sequence ID" value="NZ_FSRL01000001.1"/>
</dbReference>
<name>A0A1N6H8Q3_9RHOB</name>
<sequence>MTSRLKMALDAGAVMLPEGRVAAFRPSANEAWLPDGCQVVTGFYPDHAAWSARGFPVAREPEGELAGAIVFVPRAKALARDLLARALALGGPVVVDGAKTDGVESLYKAARKQGEVSEAFSKAHGKVFTVTAGDFSDWRLPDTSQAAEGWATAPGVFSAEGPDPGSVLLGNLLPAQIKGRVADLGAGWGYLAGQVLKREGVEAVELVEAEWAALRAAQENISDPRATFSWGDATRPLSETVDHVVMNPPFHPARTADPALGASFIAAAAASLKPSGHLWMVANRHLPYESALAAHFGDVAEIGGDTRFKVFAAAKPGRKAKR</sequence>
<feature type="domain" description="Methyltransferase small" evidence="4">
    <location>
        <begin position="152"/>
        <end position="311"/>
    </location>
</feature>
<dbReference type="GO" id="GO:0032259">
    <property type="term" value="P:methylation"/>
    <property type="evidence" value="ECO:0007669"/>
    <property type="project" value="UniProtKB-KW"/>
</dbReference>
<proteinExistence type="predicted"/>
<dbReference type="CDD" id="cd02440">
    <property type="entry name" value="AdoMet_MTases"/>
    <property type="match status" value="1"/>
</dbReference>
<evidence type="ECO:0000259" key="4">
    <source>
        <dbReference type="Pfam" id="PF05175"/>
    </source>
</evidence>
<keyword evidence="6" id="KW-1185">Reference proteome</keyword>
<protein>
    <submittedName>
        <fullName evidence="5">16S rRNA m(2)G 1207 methyltransferase</fullName>
    </submittedName>
</protein>
<dbReference type="SUPFAM" id="SSF53335">
    <property type="entry name" value="S-adenosyl-L-methionine-dependent methyltransferases"/>
    <property type="match status" value="1"/>
</dbReference>
<evidence type="ECO:0000256" key="2">
    <source>
        <dbReference type="ARBA" id="ARBA00022679"/>
    </source>
</evidence>
<gene>
    <name evidence="5" type="ORF">SAMN05444002_3166</name>
</gene>
<dbReference type="STRING" id="1217970.SAMN05444002_3166"/>
<keyword evidence="3" id="KW-0949">S-adenosyl-L-methionine</keyword>
<organism evidence="5 6">
    <name type="scientific">Vannielia litorea</name>
    <dbReference type="NCBI Taxonomy" id="1217970"/>
    <lineage>
        <taxon>Bacteria</taxon>
        <taxon>Pseudomonadati</taxon>
        <taxon>Pseudomonadota</taxon>
        <taxon>Alphaproteobacteria</taxon>
        <taxon>Rhodobacterales</taxon>
        <taxon>Paracoccaceae</taxon>
        <taxon>Vannielia</taxon>
    </lineage>
</organism>
<keyword evidence="2 5" id="KW-0808">Transferase</keyword>
<evidence type="ECO:0000256" key="3">
    <source>
        <dbReference type="ARBA" id="ARBA00022691"/>
    </source>
</evidence>
<evidence type="ECO:0000313" key="6">
    <source>
        <dbReference type="Proteomes" id="UP000184932"/>
    </source>
</evidence>
<dbReference type="InterPro" id="IPR007848">
    <property type="entry name" value="Small_mtfrase_dom"/>
</dbReference>
<dbReference type="PANTHER" id="PTHR47816">
    <property type="entry name" value="RIBOSOMAL RNA SMALL SUBUNIT METHYLTRANSFERASE C"/>
    <property type="match status" value="1"/>
</dbReference>
<dbReference type="InterPro" id="IPR046977">
    <property type="entry name" value="RsmC/RlmG"/>
</dbReference>
<keyword evidence="1 5" id="KW-0489">Methyltransferase</keyword>
<reference evidence="6" key="1">
    <citation type="submission" date="2016-11" db="EMBL/GenBank/DDBJ databases">
        <authorList>
            <person name="Varghese N."/>
            <person name="Submissions S."/>
        </authorList>
    </citation>
    <scope>NUCLEOTIDE SEQUENCE [LARGE SCALE GENOMIC DNA]</scope>
    <source>
        <strain evidence="6">DSM 29440</strain>
    </source>
</reference>
<dbReference type="Gene3D" id="3.40.50.150">
    <property type="entry name" value="Vaccinia Virus protein VP39"/>
    <property type="match status" value="2"/>
</dbReference>